<evidence type="ECO:0000313" key="3">
    <source>
        <dbReference type="Proteomes" id="UP000289340"/>
    </source>
</evidence>
<dbReference type="GO" id="GO:0042752">
    <property type="term" value="P:regulation of circadian rhythm"/>
    <property type="evidence" value="ECO:0007669"/>
    <property type="project" value="InterPro"/>
</dbReference>
<feature type="compositionally biased region" description="Polar residues" evidence="1">
    <location>
        <begin position="97"/>
        <end position="106"/>
    </location>
</feature>
<dbReference type="InterPro" id="IPR044678">
    <property type="entry name" value="COR27/28"/>
</dbReference>
<protein>
    <submittedName>
        <fullName evidence="2">Uncharacterized protein</fullName>
    </submittedName>
</protein>
<dbReference type="EMBL" id="QZWG01000009">
    <property type="protein sequence ID" value="RZB92032.1"/>
    <property type="molecule type" value="Genomic_DNA"/>
</dbReference>
<evidence type="ECO:0000256" key="1">
    <source>
        <dbReference type="SAM" id="MobiDB-lite"/>
    </source>
</evidence>
<reference evidence="2 3" key="1">
    <citation type="submission" date="2018-09" db="EMBL/GenBank/DDBJ databases">
        <title>A high-quality reference genome of wild soybean provides a powerful tool to mine soybean genomes.</title>
        <authorList>
            <person name="Xie M."/>
            <person name="Chung C.Y.L."/>
            <person name="Li M.-W."/>
            <person name="Wong F.-L."/>
            <person name="Chan T.-F."/>
            <person name="Lam H.-M."/>
        </authorList>
    </citation>
    <scope>NUCLEOTIDE SEQUENCE [LARGE SCALE GENOMIC DNA]</scope>
    <source>
        <strain evidence="3">cv. W05</strain>
        <tissue evidence="2">Hypocotyl of etiolated seedlings</tissue>
    </source>
</reference>
<gene>
    <name evidence="2" type="ORF">D0Y65_024167</name>
</gene>
<dbReference type="Proteomes" id="UP000289340">
    <property type="component" value="Chromosome 9"/>
</dbReference>
<organism evidence="2 3">
    <name type="scientific">Glycine soja</name>
    <name type="common">Wild soybean</name>
    <dbReference type="NCBI Taxonomy" id="3848"/>
    <lineage>
        <taxon>Eukaryota</taxon>
        <taxon>Viridiplantae</taxon>
        <taxon>Streptophyta</taxon>
        <taxon>Embryophyta</taxon>
        <taxon>Tracheophyta</taxon>
        <taxon>Spermatophyta</taxon>
        <taxon>Magnoliopsida</taxon>
        <taxon>eudicotyledons</taxon>
        <taxon>Gunneridae</taxon>
        <taxon>Pentapetalae</taxon>
        <taxon>rosids</taxon>
        <taxon>fabids</taxon>
        <taxon>Fabales</taxon>
        <taxon>Fabaceae</taxon>
        <taxon>Papilionoideae</taxon>
        <taxon>50 kb inversion clade</taxon>
        <taxon>NPAAA clade</taxon>
        <taxon>indigoferoid/millettioid clade</taxon>
        <taxon>Phaseoleae</taxon>
        <taxon>Glycine</taxon>
        <taxon>Glycine subgen. Soja</taxon>
    </lineage>
</organism>
<keyword evidence="3" id="KW-1185">Reference proteome</keyword>
<proteinExistence type="predicted"/>
<sequence length="131" mass="14743">MAHVPASEATAFWTDEKHVHFLNSMEASFVRTMLQNEGNSNSSTTRYSLRLDRYLPDTSESTLDLKPNSRCHRTVKHHAPSDSMGPTTRRTRIRTRSSQPCNSSEDQVVPQVEREGAAAACNSDDHKRAEN</sequence>
<feature type="compositionally biased region" description="Basic residues" evidence="1">
    <location>
        <begin position="69"/>
        <end position="78"/>
    </location>
</feature>
<dbReference type="PANTHER" id="PTHR33676:SF15">
    <property type="entry name" value="OS02G0674233 PROTEIN"/>
    <property type="match status" value="1"/>
</dbReference>
<dbReference type="Gramene" id="XM_028324145.1">
    <property type="protein sequence ID" value="XP_028179946.1"/>
    <property type="gene ID" value="LOC114367058"/>
</dbReference>
<dbReference type="AlphaFoldDB" id="A0A445J0X4"/>
<accession>A0A445J0X4</accession>
<name>A0A445J0X4_GLYSO</name>
<evidence type="ECO:0000313" key="2">
    <source>
        <dbReference type="EMBL" id="RZB92032.1"/>
    </source>
</evidence>
<feature type="region of interest" description="Disordered" evidence="1">
    <location>
        <begin position="58"/>
        <end position="131"/>
    </location>
</feature>
<dbReference type="PANTHER" id="PTHR33676">
    <property type="entry name" value="COLD REGULATED PROTEIN 27"/>
    <property type="match status" value="1"/>
</dbReference>
<comment type="caution">
    <text evidence="2">The sequence shown here is derived from an EMBL/GenBank/DDBJ whole genome shotgun (WGS) entry which is preliminary data.</text>
</comment>
<dbReference type="GO" id="GO:0009409">
    <property type="term" value="P:response to cold"/>
    <property type="evidence" value="ECO:0007669"/>
    <property type="project" value="InterPro"/>
</dbReference>